<evidence type="ECO:0000256" key="2">
    <source>
        <dbReference type="SAM" id="Phobius"/>
    </source>
</evidence>
<gene>
    <name evidence="3" type="ORF">BRADI_1g18793v3</name>
</gene>
<feature type="region of interest" description="Disordered" evidence="1">
    <location>
        <begin position="1"/>
        <end position="21"/>
    </location>
</feature>
<protein>
    <submittedName>
        <fullName evidence="3 4">Uncharacterized protein</fullName>
    </submittedName>
</protein>
<sequence>MARTKLQRVTHGGPVLFNGSPPANVSSNNAVLKKVKKAEASVASAGPVNNVKKTEATAISAEPVNNVTQTGATVPSAGPVNSKKTGAMVGSTGPVNNVKKTGVTIPVNNVEKTEAMVPLAGPVNNAKKTEAVVSPGVPVKNSLPSLSCQVKQVRKSKNAEAFRRCLSRSSGYDTGQVKVGVPARRRRRTPSPGNCVNVTICILLGIAMLISVTNFMVKMYINLGPEQRWVFYMVSMECVAILVGGFFLFSWETD</sequence>
<dbReference type="Gramene" id="KQK14821">
    <property type="protein sequence ID" value="KQK14821"/>
    <property type="gene ID" value="BRADI_1g18793v3"/>
</dbReference>
<dbReference type="AlphaFoldDB" id="A0A0Q3GWJ1"/>
<feature type="transmembrane region" description="Helical" evidence="2">
    <location>
        <begin position="194"/>
        <end position="217"/>
    </location>
</feature>
<evidence type="ECO:0000313" key="4">
    <source>
        <dbReference type="EnsemblPlants" id="KQK14821"/>
    </source>
</evidence>
<name>A0A0Q3GWJ1_BRADI</name>
<accession>A0A0Q3GWJ1</accession>
<dbReference type="InParanoid" id="A0A0Q3GWJ1"/>
<keyword evidence="2" id="KW-0812">Transmembrane</keyword>
<proteinExistence type="predicted"/>
<evidence type="ECO:0000313" key="5">
    <source>
        <dbReference type="Proteomes" id="UP000008810"/>
    </source>
</evidence>
<reference evidence="3 4" key="1">
    <citation type="journal article" date="2010" name="Nature">
        <title>Genome sequencing and analysis of the model grass Brachypodium distachyon.</title>
        <authorList>
            <consortium name="International Brachypodium Initiative"/>
        </authorList>
    </citation>
    <scope>NUCLEOTIDE SEQUENCE [LARGE SCALE GENOMIC DNA]</scope>
    <source>
        <strain evidence="3 4">Bd21</strain>
    </source>
</reference>
<dbReference type="Proteomes" id="UP000008810">
    <property type="component" value="Chromosome 1"/>
</dbReference>
<dbReference type="STRING" id="15368.A0A0Q3GWJ1"/>
<organism evidence="3">
    <name type="scientific">Brachypodium distachyon</name>
    <name type="common">Purple false brome</name>
    <name type="synonym">Trachynia distachya</name>
    <dbReference type="NCBI Taxonomy" id="15368"/>
    <lineage>
        <taxon>Eukaryota</taxon>
        <taxon>Viridiplantae</taxon>
        <taxon>Streptophyta</taxon>
        <taxon>Embryophyta</taxon>
        <taxon>Tracheophyta</taxon>
        <taxon>Spermatophyta</taxon>
        <taxon>Magnoliopsida</taxon>
        <taxon>Liliopsida</taxon>
        <taxon>Poales</taxon>
        <taxon>Poaceae</taxon>
        <taxon>BOP clade</taxon>
        <taxon>Pooideae</taxon>
        <taxon>Stipodae</taxon>
        <taxon>Brachypodieae</taxon>
        <taxon>Brachypodium</taxon>
    </lineage>
</organism>
<evidence type="ECO:0000313" key="3">
    <source>
        <dbReference type="EMBL" id="KQK14821.1"/>
    </source>
</evidence>
<keyword evidence="2" id="KW-0472">Membrane</keyword>
<keyword evidence="2" id="KW-1133">Transmembrane helix</keyword>
<dbReference type="EnsemblPlants" id="KQK14821">
    <property type="protein sequence ID" value="KQK14821"/>
    <property type="gene ID" value="BRADI_1g18793v3"/>
</dbReference>
<evidence type="ECO:0000256" key="1">
    <source>
        <dbReference type="SAM" id="MobiDB-lite"/>
    </source>
</evidence>
<keyword evidence="5" id="KW-1185">Reference proteome</keyword>
<reference evidence="3" key="2">
    <citation type="submission" date="2017-06" db="EMBL/GenBank/DDBJ databases">
        <title>WGS assembly of Brachypodium distachyon.</title>
        <authorList>
            <consortium name="The International Brachypodium Initiative"/>
            <person name="Lucas S."/>
            <person name="Harmon-Smith M."/>
            <person name="Lail K."/>
            <person name="Tice H."/>
            <person name="Grimwood J."/>
            <person name="Bruce D."/>
            <person name="Barry K."/>
            <person name="Shu S."/>
            <person name="Lindquist E."/>
            <person name="Wang M."/>
            <person name="Pitluck S."/>
            <person name="Vogel J.P."/>
            <person name="Garvin D.F."/>
            <person name="Mockler T.C."/>
            <person name="Schmutz J."/>
            <person name="Rokhsar D."/>
            <person name="Bevan M.W."/>
        </authorList>
    </citation>
    <scope>NUCLEOTIDE SEQUENCE</scope>
    <source>
        <strain evidence="3">Bd21</strain>
    </source>
</reference>
<feature type="transmembrane region" description="Helical" evidence="2">
    <location>
        <begin position="229"/>
        <end position="251"/>
    </location>
</feature>
<reference evidence="4" key="3">
    <citation type="submission" date="2018-08" db="UniProtKB">
        <authorList>
            <consortium name="EnsemblPlants"/>
        </authorList>
    </citation>
    <scope>IDENTIFICATION</scope>
    <source>
        <strain evidence="4">cv. Bd21</strain>
    </source>
</reference>
<dbReference type="EMBL" id="CM000880">
    <property type="protein sequence ID" value="KQK14821.1"/>
    <property type="molecule type" value="Genomic_DNA"/>
</dbReference>